<feature type="compositionally biased region" description="Low complexity" evidence="1">
    <location>
        <begin position="73"/>
        <end position="93"/>
    </location>
</feature>
<dbReference type="PANTHER" id="PTHR34033:SF1">
    <property type="entry name" value="AP-5 COMPLEX SUBUNIT BETA-1"/>
    <property type="match status" value="1"/>
</dbReference>
<dbReference type="PANTHER" id="PTHR34033">
    <property type="entry name" value="AP-5 COMPLEX SUBUNIT BETA-1"/>
    <property type="match status" value="1"/>
</dbReference>
<dbReference type="InterPro" id="IPR038741">
    <property type="entry name" value="AP5B1"/>
</dbReference>
<feature type="compositionally biased region" description="Basic and acidic residues" evidence="1">
    <location>
        <begin position="188"/>
        <end position="200"/>
    </location>
</feature>
<gene>
    <name evidence="2" type="ORF">IE077_003491</name>
</gene>
<proteinExistence type="predicted"/>
<name>A0ABQ7J890_9APIC</name>
<feature type="compositionally biased region" description="Low complexity" evidence="1">
    <location>
        <begin position="279"/>
        <end position="291"/>
    </location>
</feature>
<feature type="compositionally biased region" description="Polar residues" evidence="1">
    <location>
        <begin position="213"/>
        <end position="222"/>
    </location>
</feature>
<evidence type="ECO:0000313" key="3">
    <source>
        <dbReference type="Proteomes" id="UP000823046"/>
    </source>
</evidence>
<dbReference type="EMBL" id="JADAQX010000460">
    <property type="protein sequence ID" value="KAF8820154.1"/>
    <property type="molecule type" value="Genomic_DNA"/>
</dbReference>
<evidence type="ECO:0000256" key="1">
    <source>
        <dbReference type="SAM" id="MobiDB-lite"/>
    </source>
</evidence>
<feature type="region of interest" description="Disordered" evidence="1">
    <location>
        <begin position="186"/>
        <end position="250"/>
    </location>
</feature>
<evidence type="ECO:0000313" key="2">
    <source>
        <dbReference type="EMBL" id="KAF8820154.1"/>
    </source>
</evidence>
<accession>A0ABQ7J890</accession>
<sequence>MSLRPNLSAVQSDVSAVPLPTVHGIGNIRAGAETRSSNSQVVHLHFSGQLKEEIISILPISASTTDGTTPVPAASGGSPVTVSASPSAAYPSGNTTLSANEDDAACLSALLRFEEVALDIISTGMELEQVLFLLDSLFLAEEEFLAYIRQEDVHICIHPPEIIMKGAKEAEIVSSPDPQPRLALTKLPQKDSEFPNDHTEPPIPQRFAYPSEMGNSLRQPPSTMELKDTTKKHVSFSPMTPPQEEDPLSEEPFTRAFYQNDKEASASVLVIDTKPQPPTSLRSRSSSSLHLPIPPRGTVKGELSGPSSRSMISEPIATIGFPTSVVETEDIVRRSFEPFLLPSFHTSSSIASKMQSSSVSSILGANFLPANTPSLSLPIPSAAPPTSLPPLLPFTLRRPSPWMRCQYMQVYTSLLCQFDCSPHFLPWIDRLVRLLTLVISRTNVERDAAFRSYACECLSELELRYPGLLSSLLDRRWRAGSHSITLSRIPSREDEKIHPFQLYLDDLILEETQYVREAYFSLYITVIQNCTLHLMEECNLSESLPHMLQTLQPIPFVYPTPPSVTPIPSSSSPLSAAALLSPTASFASENYIMHSGIFF</sequence>
<feature type="region of interest" description="Disordered" evidence="1">
    <location>
        <begin position="67"/>
        <end position="95"/>
    </location>
</feature>
<comment type="caution">
    <text evidence="2">The sequence shown here is derived from an EMBL/GenBank/DDBJ whole genome shotgun (WGS) entry which is preliminary data.</text>
</comment>
<keyword evidence="3" id="KW-1185">Reference proteome</keyword>
<feature type="region of interest" description="Disordered" evidence="1">
    <location>
        <begin position="268"/>
        <end position="309"/>
    </location>
</feature>
<organism evidence="2 3">
    <name type="scientific">Cardiosporidium cionae</name>
    <dbReference type="NCBI Taxonomy" id="476202"/>
    <lineage>
        <taxon>Eukaryota</taxon>
        <taxon>Sar</taxon>
        <taxon>Alveolata</taxon>
        <taxon>Apicomplexa</taxon>
        <taxon>Aconoidasida</taxon>
        <taxon>Nephromycida</taxon>
        <taxon>Cardiosporidium</taxon>
    </lineage>
</organism>
<reference evidence="2 3" key="1">
    <citation type="journal article" date="2020" name="bioRxiv">
        <title>Metabolic contributions of an alphaproteobacterial endosymbiont in the apicomplexan Cardiosporidium cionae.</title>
        <authorList>
            <person name="Hunter E.S."/>
            <person name="Paight C.J."/>
            <person name="Lane C.E."/>
        </authorList>
    </citation>
    <scope>NUCLEOTIDE SEQUENCE [LARGE SCALE GENOMIC DNA]</scope>
    <source>
        <strain evidence="2">ESH_2018</strain>
    </source>
</reference>
<dbReference type="Proteomes" id="UP000823046">
    <property type="component" value="Unassembled WGS sequence"/>
</dbReference>
<protein>
    <submittedName>
        <fullName evidence="2">Uncharacterized protein</fullName>
    </submittedName>
</protein>